<feature type="compositionally biased region" description="Polar residues" evidence="1">
    <location>
        <begin position="43"/>
        <end position="57"/>
    </location>
</feature>
<feature type="region of interest" description="Disordered" evidence="1">
    <location>
        <begin position="156"/>
        <end position="186"/>
    </location>
</feature>
<organism evidence="2 3">
    <name type="scientific">Rangifer tarandus platyrhynchus</name>
    <name type="common">Svalbard reindeer</name>
    <dbReference type="NCBI Taxonomy" id="3082113"/>
    <lineage>
        <taxon>Eukaryota</taxon>
        <taxon>Metazoa</taxon>
        <taxon>Chordata</taxon>
        <taxon>Craniata</taxon>
        <taxon>Vertebrata</taxon>
        <taxon>Euteleostomi</taxon>
        <taxon>Mammalia</taxon>
        <taxon>Eutheria</taxon>
        <taxon>Laurasiatheria</taxon>
        <taxon>Artiodactyla</taxon>
        <taxon>Ruminantia</taxon>
        <taxon>Pecora</taxon>
        <taxon>Cervidae</taxon>
        <taxon>Odocoileinae</taxon>
        <taxon>Rangifer</taxon>
    </lineage>
</organism>
<gene>
    <name evidence="2" type="ORF">MRATA1EN1_LOCUS22717</name>
</gene>
<protein>
    <submittedName>
        <fullName evidence="2">Uncharacterized protein</fullName>
    </submittedName>
</protein>
<name>A0ABN8ZIT3_RANTA</name>
<dbReference type="EMBL" id="OX460345">
    <property type="protein sequence ID" value="CAI9173755.1"/>
    <property type="molecule type" value="Genomic_DNA"/>
</dbReference>
<feature type="region of interest" description="Disordered" evidence="1">
    <location>
        <begin position="1"/>
        <end position="74"/>
    </location>
</feature>
<proteinExistence type="predicted"/>
<evidence type="ECO:0000313" key="2">
    <source>
        <dbReference type="EMBL" id="CAI9173755.1"/>
    </source>
</evidence>
<reference evidence="2" key="1">
    <citation type="submission" date="2023-04" db="EMBL/GenBank/DDBJ databases">
        <authorList>
            <consortium name="ELIXIR-Norway"/>
        </authorList>
    </citation>
    <scope>NUCLEOTIDE SEQUENCE [LARGE SCALE GENOMIC DNA]</scope>
</reference>
<keyword evidence="3" id="KW-1185">Reference proteome</keyword>
<sequence length="247" mass="27377">MTRVVSDNSRVNGTSWDSSEVPGMDRTRAKSSRAILRNDTESGDQQKPQTVPSQRAGSSMELRTEATLPGRSSVRSRGRWEILNNSVLGPFRSELKDGKERDFQVTFEASAGQLAPVRQSSSLTRRTVAVLSARERMPHGRWWLQRIPHIRVPEDAGGRAGRRWTSLPSSSDARWEASSERPVGGVLRHTPGVGPRLRERLPGRVMTRSLTGGRDQPCSKEAAMGWLTSWRPGVLSSVRLRKSAATL</sequence>
<evidence type="ECO:0000313" key="3">
    <source>
        <dbReference type="Proteomes" id="UP001176941"/>
    </source>
</evidence>
<feature type="compositionally biased region" description="Polar residues" evidence="1">
    <location>
        <begin position="1"/>
        <end position="18"/>
    </location>
</feature>
<evidence type="ECO:0000256" key="1">
    <source>
        <dbReference type="SAM" id="MobiDB-lite"/>
    </source>
</evidence>
<dbReference type="Proteomes" id="UP001176941">
    <property type="component" value="Chromosome 34"/>
</dbReference>
<accession>A0ABN8ZIT3</accession>